<dbReference type="InterPro" id="IPR022002">
    <property type="entry name" value="ChsH2_Znr"/>
</dbReference>
<protein>
    <submittedName>
        <fullName evidence="4">Dehydratase (Modular protein)</fullName>
    </submittedName>
</protein>
<dbReference type="CDD" id="cd03449">
    <property type="entry name" value="R_hydratase"/>
    <property type="match status" value="1"/>
</dbReference>
<feature type="domain" description="ChsH2 rubredoxin-like zinc ribbon" evidence="3">
    <location>
        <begin position="23"/>
        <end position="58"/>
    </location>
</feature>
<evidence type="ECO:0000313" key="4">
    <source>
        <dbReference type="EMBL" id="CDX14762.1"/>
    </source>
</evidence>
<dbReference type="EMBL" id="CCNB01000002">
    <property type="protein sequence ID" value="CDX14762.1"/>
    <property type="molecule type" value="Genomic_DNA"/>
</dbReference>
<dbReference type="InterPro" id="IPR002539">
    <property type="entry name" value="MaoC-like_dom"/>
</dbReference>
<dbReference type="InterPro" id="IPR002878">
    <property type="entry name" value="ChsH2_C"/>
</dbReference>
<feature type="domain" description="MaoC-like" evidence="1">
    <location>
        <begin position="169"/>
        <end position="266"/>
    </location>
</feature>
<reference evidence="4 5" key="1">
    <citation type="submission" date="2014-08" db="EMBL/GenBank/DDBJ databases">
        <authorList>
            <person name="Moulin Lionel"/>
        </authorList>
    </citation>
    <scope>NUCLEOTIDE SEQUENCE [LARGE SCALE GENOMIC DNA]</scope>
</reference>
<dbReference type="AlphaFoldDB" id="A0A090F6C3"/>
<dbReference type="Gene3D" id="6.10.30.10">
    <property type="match status" value="1"/>
</dbReference>
<dbReference type="InterPro" id="IPR012340">
    <property type="entry name" value="NA-bd_OB-fold"/>
</dbReference>
<evidence type="ECO:0000313" key="5">
    <source>
        <dbReference type="Proteomes" id="UP000046373"/>
    </source>
</evidence>
<proteinExistence type="predicted"/>
<dbReference type="PANTHER" id="PTHR34075">
    <property type="entry name" value="BLR3430 PROTEIN"/>
    <property type="match status" value="1"/>
</dbReference>
<dbReference type="InterPro" id="IPR029069">
    <property type="entry name" value="HotDog_dom_sf"/>
</dbReference>
<dbReference type="InterPro" id="IPR052513">
    <property type="entry name" value="Thioester_dehydratase-like"/>
</dbReference>
<feature type="domain" description="ChsH2 C-terminal OB-fold" evidence="2">
    <location>
        <begin position="60"/>
        <end position="116"/>
    </location>
</feature>
<evidence type="ECO:0000259" key="2">
    <source>
        <dbReference type="Pfam" id="PF01796"/>
    </source>
</evidence>
<dbReference type="Proteomes" id="UP000046373">
    <property type="component" value="Unassembled WGS sequence"/>
</dbReference>
<dbReference type="Pfam" id="PF01575">
    <property type="entry name" value="MaoC_dehydratas"/>
    <property type="match status" value="1"/>
</dbReference>
<dbReference type="Pfam" id="PF01796">
    <property type="entry name" value="OB_ChsH2_C"/>
    <property type="match status" value="1"/>
</dbReference>
<dbReference type="SUPFAM" id="SSF54637">
    <property type="entry name" value="Thioesterase/thiol ester dehydrase-isomerase"/>
    <property type="match status" value="1"/>
</dbReference>
<dbReference type="SUPFAM" id="SSF50249">
    <property type="entry name" value="Nucleic acid-binding proteins"/>
    <property type="match status" value="1"/>
</dbReference>
<gene>
    <name evidence="4" type="ORF">MPLDJ20_100107</name>
</gene>
<dbReference type="Pfam" id="PF12172">
    <property type="entry name" value="zf-ChsH2"/>
    <property type="match status" value="1"/>
</dbReference>
<accession>A0A090F6C3</accession>
<evidence type="ECO:0000259" key="3">
    <source>
        <dbReference type="Pfam" id="PF12172"/>
    </source>
</evidence>
<sequence length="295" mass="31591">MAIDLNTLKTPGPTITALTKPFWDAAAEGRLAIQHCEDCGKAVFYPRPICPHCWSKRLAWKDASGGGRLKSFSEVHKPGHPGWQPAAPYLVGLVELAEGPTILSFILAGTRPLQVGDMLLLAPTAIGGRVLPAFKPVEQSRGEAAMSTGTKDGWVGVVKGRPQVGAFAERTRRTRMSDIEAFTDITGDRNPLHYDRALAEKSVFGKLIVQGGVTSGILNALVAEDLPGPGTVFLEVAWKFVKAVGVDEEITGRVEVKDVRPDKPICKIETSVRNGQGELCLTGTATVFTVPLQSA</sequence>
<name>A0A090F6C3_MESPL</name>
<dbReference type="PANTHER" id="PTHR34075:SF5">
    <property type="entry name" value="BLR3430 PROTEIN"/>
    <property type="match status" value="1"/>
</dbReference>
<organism evidence="4 5">
    <name type="scientific">Mesorhizobium plurifarium</name>
    <dbReference type="NCBI Taxonomy" id="69974"/>
    <lineage>
        <taxon>Bacteria</taxon>
        <taxon>Pseudomonadati</taxon>
        <taxon>Pseudomonadota</taxon>
        <taxon>Alphaproteobacteria</taxon>
        <taxon>Hyphomicrobiales</taxon>
        <taxon>Phyllobacteriaceae</taxon>
        <taxon>Mesorhizobium</taxon>
    </lineage>
</organism>
<dbReference type="Gene3D" id="3.10.129.10">
    <property type="entry name" value="Hotdog Thioesterase"/>
    <property type="match status" value="1"/>
</dbReference>
<evidence type="ECO:0000259" key="1">
    <source>
        <dbReference type="Pfam" id="PF01575"/>
    </source>
</evidence>